<dbReference type="SUPFAM" id="SSF88723">
    <property type="entry name" value="PIN domain-like"/>
    <property type="match status" value="1"/>
</dbReference>
<name>A0A6C1KF22_XANAU</name>
<comment type="similarity">
    <text evidence="6">Belongs to the PINc/VapC protein family.</text>
</comment>
<comment type="caution">
    <text evidence="8">The sequence shown here is derived from an EMBL/GenBank/DDBJ whole genome shotgun (WGS) entry which is preliminary data.</text>
</comment>
<keyword evidence="4 6" id="KW-0378">Hydrolase</keyword>
<evidence type="ECO:0000313" key="9">
    <source>
        <dbReference type="Proteomes" id="UP000305131"/>
    </source>
</evidence>
<evidence type="ECO:0000256" key="6">
    <source>
        <dbReference type="HAMAP-Rule" id="MF_00265"/>
    </source>
</evidence>
<dbReference type="CDD" id="cd09873">
    <property type="entry name" value="PIN_Pae0151-like"/>
    <property type="match status" value="1"/>
</dbReference>
<protein>
    <recommendedName>
        <fullName evidence="6">Ribonuclease VapC</fullName>
        <shortName evidence="6">RNase VapC</shortName>
        <ecNumber evidence="6">3.1.-.-</ecNumber>
    </recommendedName>
    <alternativeName>
        <fullName evidence="6">Toxin VapC</fullName>
    </alternativeName>
</protein>
<feature type="domain" description="PIN" evidence="7">
    <location>
        <begin position="5"/>
        <end position="121"/>
    </location>
</feature>
<dbReference type="InterPro" id="IPR022907">
    <property type="entry name" value="VapC_family"/>
</dbReference>
<dbReference type="PANTHER" id="PTHR35901:SF1">
    <property type="entry name" value="EXONUCLEASE VAPC9"/>
    <property type="match status" value="1"/>
</dbReference>
<dbReference type="PANTHER" id="PTHR35901">
    <property type="entry name" value="RIBONUCLEASE VAPC3"/>
    <property type="match status" value="1"/>
</dbReference>
<keyword evidence="2 6" id="KW-0540">Nuclease</keyword>
<dbReference type="GO" id="GO:0000287">
    <property type="term" value="F:magnesium ion binding"/>
    <property type="evidence" value="ECO:0007669"/>
    <property type="project" value="UniProtKB-UniRule"/>
</dbReference>
<dbReference type="InterPro" id="IPR002716">
    <property type="entry name" value="PIN_dom"/>
</dbReference>
<dbReference type="GO" id="GO:0016787">
    <property type="term" value="F:hydrolase activity"/>
    <property type="evidence" value="ECO:0007669"/>
    <property type="project" value="UniProtKB-KW"/>
</dbReference>
<dbReference type="GO" id="GO:0090729">
    <property type="term" value="F:toxin activity"/>
    <property type="evidence" value="ECO:0007669"/>
    <property type="project" value="UniProtKB-KW"/>
</dbReference>
<comment type="function">
    <text evidence="6">Toxic component of a toxin-antitoxin (TA) system. An RNase.</text>
</comment>
<dbReference type="InterPro" id="IPR051619">
    <property type="entry name" value="TypeII_TA_RNase_PINc/VapC"/>
</dbReference>
<dbReference type="HAMAP" id="MF_00265">
    <property type="entry name" value="VapC_Nob1"/>
    <property type="match status" value="1"/>
</dbReference>
<feature type="binding site" evidence="6">
    <location>
        <position position="99"/>
    </location>
    <ligand>
        <name>Mg(2+)</name>
        <dbReference type="ChEBI" id="CHEBI:18420"/>
    </ligand>
</feature>
<reference evidence="8 9" key="1">
    <citation type="submission" date="2019-05" db="EMBL/GenBank/DDBJ databases">
        <authorList>
            <person name="Zhou X."/>
        </authorList>
    </citation>
    <scope>NUCLEOTIDE SEQUENCE [LARGE SCALE GENOMIC DNA]</scope>
    <source>
        <strain evidence="8 9">DSM 432</strain>
    </source>
</reference>
<dbReference type="EC" id="3.1.-.-" evidence="6"/>
<dbReference type="RefSeq" id="WP_138400289.1">
    <property type="nucleotide sequence ID" value="NZ_JBAFVI010000003.1"/>
</dbReference>
<dbReference type="InterPro" id="IPR029060">
    <property type="entry name" value="PIN-like_dom_sf"/>
</dbReference>
<evidence type="ECO:0000256" key="3">
    <source>
        <dbReference type="ARBA" id="ARBA00022723"/>
    </source>
</evidence>
<keyword evidence="1 6" id="KW-1277">Toxin-antitoxin system</keyword>
<comment type="cofactor">
    <cofactor evidence="6">
        <name>Mg(2+)</name>
        <dbReference type="ChEBI" id="CHEBI:18420"/>
    </cofactor>
</comment>
<gene>
    <name evidence="6" type="primary">vapC</name>
    <name evidence="8" type="ORF">FBQ73_14955</name>
</gene>
<sequence length="141" mass="15566">MSRFIVDASIALKWFFDEGDEAQAEALAASGATLLAPVLIQTEVANALWKKGRTGRVTVTEAINICAQLPAFFERLFPVEPLLPEAVALSFRLDHPIYDCIYLSLAHAADCPLVTADRRLVQKIRGESGLPNILPLDHWRP</sequence>
<proteinExistence type="inferred from homology"/>
<keyword evidence="5 6" id="KW-0460">Magnesium</keyword>
<evidence type="ECO:0000256" key="1">
    <source>
        <dbReference type="ARBA" id="ARBA00022649"/>
    </source>
</evidence>
<dbReference type="GeneID" id="95774750"/>
<evidence type="ECO:0000256" key="5">
    <source>
        <dbReference type="ARBA" id="ARBA00022842"/>
    </source>
</evidence>
<evidence type="ECO:0000256" key="4">
    <source>
        <dbReference type="ARBA" id="ARBA00022801"/>
    </source>
</evidence>
<dbReference type="GO" id="GO:0004540">
    <property type="term" value="F:RNA nuclease activity"/>
    <property type="evidence" value="ECO:0007669"/>
    <property type="project" value="InterPro"/>
</dbReference>
<accession>A0A6C1KF22</accession>
<dbReference type="Proteomes" id="UP000305131">
    <property type="component" value="Unassembled WGS sequence"/>
</dbReference>
<dbReference type="InterPro" id="IPR044153">
    <property type="entry name" value="PIN_Pae0151-like"/>
</dbReference>
<dbReference type="Gene3D" id="3.40.50.1010">
    <property type="entry name" value="5'-nuclease"/>
    <property type="match status" value="1"/>
</dbReference>
<keyword evidence="6" id="KW-0800">Toxin</keyword>
<dbReference type="Pfam" id="PF01850">
    <property type="entry name" value="PIN"/>
    <property type="match status" value="1"/>
</dbReference>
<keyword evidence="3 6" id="KW-0479">Metal-binding</keyword>
<evidence type="ECO:0000313" key="8">
    <source>
        <dbReference type="EMBL" id="TLX42147.1"/>
    </source>
</evidence>
<dbReference type="OrthoDB" id="1524147at2"/>
<evidence type="ECO:0000256" key="2">
    <source>
        <dbReference type="ARBA" id="ARBA00022722"/>
    </source>
</evidence>
<organism evidence="8 9">
    <name type="scientific">Xanthobacter autotrophicus</name>
    <dbReference type="NCBI Taxonomy" id="280"/>
    <lineage>
        <taxon>Bacteria</taxon>
        <taxon>Pseudomonadati</taxon>
        <taxon>Pseudomonadota</taxon>
        <taxon>Alphaproteobacteria</taxon>
        <taxon>Hyphomicrobiales</taxon>
        <taxon>Xanthobacteraceae</taxon>
        <taxon>Xanthobacter</taxon>
    </lineage>
</organism>
<dbReference type="EMBL" id="VAUP01000031">
    <property type="protein sequence ID" value="TLX42147.1"/>
    <property type="molecule type" value="Genomic_DNA"/>
</dbReference>
<evidence type="ECO:0000259" key="7">
    <source>
        <dbReference type="Pfam" id="PF01850"/>
    </source>
</evidence>
<feature type="binding site" evidence="6">
    <location>
        <position position="7"/>
    </location>
    <ligand>
        <name>Mg(2+)</name>
        <dbReference type="ChEBI" id="CHEBI:18420"/>
    </ligand>
</feature>
<dbReference type="AlphaFoldDB" id="A0A6C1KF22"/>